<keyword evidence="8" id="KW-0472">Membrane</keyword>
<keyword evidence="4 6" id="KW-0479">Metal-binding</keyword>
<evidence type="ECO:0000256" key="1">
    <source>
        <dbReference type="ARBA" id="ARBA00001971"/>
    </source>
</evidence>
<dbReference type="OrthoDB" id="1470350at2759"/>
<gene>
    <name evidence="9" type="ORF">BU26DRAFT_320409</name>
</gene>
<dbReference type="Pfam" id="PF00067">
    <property type="entry name" value="p450"/>
    <property type="match status" value="1"/>
</dbReference>
<dbReference type="InterPro" id="IPR017972">
    <property type="entry name" value="Cyt_P450_CS"/>
</dbReference>
<evidence type="ECO:0000256" key="7">
    <source>
        <dbReference type="RuleBase" id="RU000461"/>
    </source>
</evidence>
<dbReference type="InterPro" id="IPR001128">
    <property type="entry name" value="Cyt_P450"/>
</dbReference>
<protein>
    <submittedName>
        <fullName evidence="9">Cytochrome P450</fullName>
    </submittedName>
</protein>
<comment type="cofactor">
    <cofactor evidence="1 6">
        <name>heme</name>
        <dbReference type="ChEBI" id="CHEBI:30413"/>
    </cofactor>
</comment>
<evidence type="ECO:0000256" key="3">
    <source>
        <dbReference type="ARBA" id="ARBA00022617"/>
    </source>
</evidence>
<dbReference type="GO" id="GO:0020037">
    <property type="term" value="F:heme binding"/>
    <property type="evidence" value="ECO:0007669"/>
    <property type="project" value="InterPro"/>
</dbReference>
<dbReference type="GeneID" id="54575379"/>
<dbReference type="SUPFAM" id="SSF48264">
    <property type="entry name" value="Cytochrome P450"/>
    <property type="match status" value="1"/>
</dbReference>
<dbReference type="GO" id="GO:0016705">
    <property type="term" value="F:oxidoreductase activity, acting on paired donors, with incorporation or reduction of molecular oxygen"/>
    <property type="evidence" value="ECO:0007669"/>
    <property type="project" value="InterPro"/>
</dbReference>
<organism evidence="9 10">
    <name type="scientific">Trematosphaeria pertusa</name>
    <dbReference type="NCBI Taxonomy" id="390896"/>
    <lineage>
        <taxon>Eukaryota</taxon>
        <taxon>Fungi</taxon>
        <taxon>Dikarya</taxon>
        <taxon>Ascomycota</taxon>
        <taxon>Pezizomycotina</taxon>
        <taxon>Dothideomycetes</taxon>
        <taxon>Pleosporomycetidae</taxon>
        <taxon>Pleosporales</taxon>
        <taxon>Massarineae</taxon>
        <taxon>Trematosphaeriaceae</taxon>
        <taxon>Trematosphaeria</taxon>
    </lineage>
</organism>
<accession>A0A6A6IHS7</accession>
<dbReference type="Gene3D" id="1.10.630.10">
    <property type="entry name" value="Cytochrome P450"/>
    <property type="match status" value="1"/>
</dbReference>
<dbReference type="PRINTS" id="PR00385">
    <property type="entry name" value="P450"/>
</dbReference>
<evidence type="ECO:0000313" key="9">
    <source>
        <dbReference type="EMBL" id="KAF2249598.1"/>
    </source>
</evidence>
<keyword evidence="10" id="KW-1185">Reference proteome</keyword>
<keyword evidence="7" id="KW-0560">Oxidoreductase</keyword>
<keyword evidence="5 6" id="KW-0408">Iron</keyword>
<keyword evidence="7" id="KW-0503">Monooxygenase</keyword>
<keyword evidence="8" id="KW-0812">Transmembrane</keyword>
<dbReference type="Proteomes" id="UP000800094">
    <property type="component" value="Unassembled WGS sequence"/>
</dbReference>
<dbReference type="PANTHER" id="PTHR24305">
    <property type="entry name" value="CYTOCHROME P450"/>
    <property type="match status" value="1"/>
</dbReference>
<feature type="binding site" description="axial binding residue" evidence="6">
    <location>
        <position position="456"/>
    </location>
    <ligand>
        <name>heme</name>
        <dbReference type="ChEBI" id="CHEBI:30413"/>
    </ligand>
    <ligandPart>
        <name>Fe</name>
        <dbReference type="ChEBI" id="CHEBI:18248"/>
    </ligandPart>
</feature>
<dbReference type="PROSITE" id="PS00086">
    <property type="entry name" value="CYTOCHROME_P450"/>
    <property type="match status" value="1"/>
</dbReference>
<dbReference type="PRINTS" id="PR00463">
    <property type="entry name" value="EP450I"/>
</dbReference>
<evidence type="ECO:0000256" key="5">
    <source>
        <dbReference type="ARBA" id="ARBA00023004"/>
    </source>
</evidence>
<dbReference type="GO" id="GO:0005506">
    <property type="term" value="F:iron ion binding"/>
    <property type="evidence" value="ECO:0007669"/>
    <property type="project" value="InterPro"/>
</dbReference>
<evidence type="ECO:0000256" key="4">
    <source>
        <dbReference type="ARBA" id="ARBA00022723"/>
    </source>
</evidence>
<dbReference type="EMBL" id="ML987195">
    <property type="protein sequence ID" value="KAF2249598.1"/>
    <property type="molecule type" value="Genomic_DNA"/>
</dbReference>
<sequence>MAFQSIMEVSGMTATTLATTIFSAISAYTLTRVIYLLYFHPLSHFPGPRLAAISNLWYAYHWFSGRWPWAIEKVLHKYGSVVRIAPNELAFFTPQAFTDIYSPQHKNLEVFVKTNFQNRGKDLGGLIWEEDPVRHRNVARQIAPAFSTRFLRTLEPIMHEHMDYFVARMKEISMDRNIIGVPLVRWTNWLAMDMSADLAWNEKMHQMRDMKDSVNLDVLLSFNSFATVLQVFKRFPLISPLQYLFAPFGKITLFAQMEKATRHSVLRRIEQRGRTEHPDYFDYILPVDAPCPSSKKELLHIGSVSLQVMFAGWGPMADLFYGVLVLLLENPETHQLLTKEIRESFSSYEEIIPGKPLTSLSYLHACIEEALRMLPSNNTGLPRISPGAMVDGQYIPKGTHVQSCIWALARHPDYFHQPLRFQPQRWLPASHPLYDPEFANDHLKSLHPFSLGPRICMGREMAWTQAKLFLAKVLWKFDVFEVEGQGFDLEKNLLHYGFFEKPEMYVRFVSVSR</sequence>
<evidence type="ECO:0000256" key="2">
    <source>
        <dbReference type="ARBA" id="ARBA00010617"/>
    </source>
</evidence>
<name>A0A6A6IHS7_9PLEO</name>
<dbReference type="AlphaFoldDB" id="A0A6A6IHS7"/>
<dbReference type="PANTHER" id="PTHR24305:SF210">
    <property type="entry name" value="CYTOCHROME P450 MONOOXYGENASE ASQL-RELATED"/>
    <property type="match status" value="1"/>
</dbReference>
<dbReference type="GO" id="GO:0004497">
    <property type="term" value="F:monooxygenase activity"/>
    <property type="evidence" value="ECO:0007669"/>
    <property type="project" value="UniProtKB-KW"/>
</dbReference>
<feature type="transmembrane region" description="Helical" evidence="8">
    <location>
        <begin position="20"/>
        <end position="39"/>
    </location>
</feature>
<keyword evidence="8" id="KW-1133">Transmembrane helix</keyword>
<dbReference type="RefSeq" id="XP_033684602.1">
    <property type="nucleotide sequence ID" value="XM_033822049.1"/>
</dbReference>
<evidence type="ECO:0000313" key="10">
    <source>
        <dbReference type="Proteomes" id="UP000800094"/>
    </source>
</evidence>
<reference evidence="9" key="1">
    <citation type="journal article" date="2020" name="Stud. Mycol.">
        <title>101 Dothideomycetes genomes: a test case for predicting lifestyles and emergence of pathogens.</title>
        <authorList>
            <person name="Haridas S."/>
            <person name="Albert R."/>
            <person name="Binder M."/>
            <person name="Bloem J."/>
            <person name="Labutti K."/>
            <person name="Salamov A."/>
            <person name="Andreopoulos B."/>
            <person name="Baker S."/>
            <person name="Barry K."/>
            <person name="Bills G."/>
            <person name="Bluhm B."/>
            <person name="Cannon C."/>
            <person name="Castanera R."/>
            <person name="Culley D."/>
            <person name="Daum C."/>
            <person name="Ezra D."/>
            <person name="Gonzalez J."/>
            <person name="Henrissat B."/>
            <person name="Kuo A."/>
            <person name="Liang C."/>
            <person name="Lipzen A."/>
            <person name="Lutzoni F."/>
            <person name="Magnuson J."/>
            <person name="Mondo S."/>
            <person name="Nolan M."/>
            <person name="Ohm R."/>
            <person name="Pangilinan J."/>
            <person name="Park H.-J."/>
            <person name="Ramirez L."/>
            <person name="Alfaro M."/>
            <person name="Sun H."/>
            <person name="Tritt A."/>
            <person name="Yoshinaga Y."/>
            <person name="Zwiers L.-H."/>
            <person name="Turgeon B."/>
            <person name="Goodwin S."/>
            <person name="Spatafora J."/>
            <person name="Crous P."/>
            <person name="Grigoriev I."/>
        </authorList>
    </citation>
    <scope>NUCLEOTIDE SEQUENCE</scope>
    <source>
        <strain evidence="9">CBS 122368</strain>
    </source>
</reference>
<dbReference type="InterPro" id="IPR036396">
    <property type="entry name" value="Cyt_P450_sf"/>
</dbReference>
<dbReference type="InterPro" id="IPR002401">
    <property type="entry name" value="Cyt_P450_E_grp-I"/>
</dbReference>
<evidence type="ECO:0000256" key="6">
    <source>
        <dbReference type="PIRSR" id="PIRSR602401-1"/>
    </source>
</evidence>
<comment type="similarity">
    <text evidence="2 7">Belongs to the cytochrome P450 family.</text>
</comment>
<proteinExistence type="inferred from homology"/>
<dbReference type="InterPro" id="IPR050121">
    <property type="entry name" value="Cytochrome_P450_monoxygenase"/>
</dbReference>
<evidence type="ECO:0000256" key="8">
    <source>
        <dbReference type="SAM" id="Phobius"/>
    </source>
</evidence>
<keyword evidence="3 6" id="KW-0349">Heme</keyword>